<gene>
    <name evidence="1" type="ORF">QFC24_003540</name>
</gene>
<organism evidence="1 2">
    <name type="scientific">Naganishia onofrii</name>
    <dbReference type="NCBI Taxonomy" id="1851511"/>
    <lineage>
        <taxon>Eukaryota</taxon>
        <taxon>Fungi</taxon>
        <taxon>Dikarya</taxon>
        <taxon>Basidiomycota</taxon>
        <taxon>Agaricomycotina</taxon>
        <taxon>Tremellomycetes</taxon>
        <taxon>Filobasidiales</taxon>
        <taxon>Filobasidiaceae</taxon>
        <taxon>Naganishia</taxon>
    </lineage>
</organism>
<sequence>MYRPYSRPESPALPNPLLDRASQHRADFEIRGDQSMSSMALPPMNSRPPSSGTTSPQSLLNRKNNAGGALGSPPQSNGRNGMVAKSEMDQRRDGGSSIRHMEGEATSPQPYLPSPQNAYNASYSQSLSTSRKQVNAPSPRQSPLSAPSIIGSPSIGRATTGGAVSQGPQYQAAAQVGAVTDRPARCKPSKTGTPAAPSDSAPVAGTCPGDGLCNGTGGKSACEGCPTYNNSSTKVSGDVELANDADDVMEGIEPARVSRGAGSGTRARALARTTSTASSHSGAAQRMDIDRSVTKSGADSPNAPTTTLPLAPPVAAAQALSAGLYHKLHGVPRPVAMKKTVIKRRKRVPAVGHPVKSNLNVDELAGSEDRNSEQFQVSSDASASLAAGPRDSSTPHLNKRVPYIGDFPDSAQETGSHRYTQSLTDSPSPRGMATEQATVAGSREDAEATEREAISRDHQLAAETLLSIGPTAAQRSTLREHLSPLPHGGDRIPTSMESRGTKRKTPEDDRPQSSSVHGRQGGSPRAGYYGLSTRGWGASNGSVRSMAQDERSASARDILEGGRAGLKDRVQENNPGRERDREGDKEKDKLVDRRPPGPGSQIAQQSSSRHMGHSTATGGPPSRGSYINTAGYGYPAQRSGNFKYGALFGTYDGVDPSRNPSTATSANASGNSQKLHPSSGAAAQAAGRTNANSSWANPYPSTTHNPATSATSGSTATSSTMLRKELLDHRDHLMDNKRWLETNLAKTERLLNQVNDRLAESVAASSSVNVGIARGSSTLIGRERLSAEEEVSNRARAARERGDHPQTWSSSVRGGLGGGHGLGSSRLFGLSRGDWDLANKDRERFQEFEKSRERERDQERERDEDRQRHQSSDQVKESAPPATKERSERNNGADANPEVVALPKKRDSSAGSNPTYRADSFWPLVP</sequence>
<dbReference type="EMBL" id="JASBWV010000011">
    <property type="protein sequence ID" value="KAJ9123766.1"/>
    <property type="molecule type" value="Genomic_DNA"/>
</dbReference>
<dbReference type="Proteomes" id="UP001234202">
    <property type="component" value="Unassembled WGS sequence"/>
</dbReference>
<evidence type="ECO:0000313" key="2">
    <source>
        <dbReference type="Proteomes" id="UP001234202"/>
    </source>
</evidence>
<keyword evidence="2" id="KW-1185">Reference proteome</keyword>
<comment type="caution">
    <text evidence="1">The sequence shown here is derived from an EMBL/GenBank/DDBJ whole genome shotgun (WGS) entry which is preliminary data.</text>
</comment>
<evidence type="ECO:0000313" key="1">
    <source>
        <dbReference type="EMBL" id="KAJ9123766.1"/>
    </source>
</evidence>
<reference evidence="1" key="1">
    <citation type="submission" date="2023-04" db="EMBL/GenBank/DDBJ databases">
        <title>Draft Genome sequencing of Naganishia species isolated from polar environments using Oxford Nanopore Technology.</title>
        <authorList>
            <person name="Leo P."/>
            <person name="Venkateswaran K."/>
        </authorList>
    </citation>
    <scope>NUCLEOTIDE SEQUENCE</scope>
    <source>
        <strain evidence="1">DBVPG 5303</strain>
    </source>
</reference>
<proteinExistence type="predicted"/>
<name>A0ACC2XK69_9TREE</name>
<accession>A0ACC2XK69</accession>
<protein>
    <submittedName>
        <fullName evidence="1">Uncharacterized protein</fullName>
    </submittedName>
</protein>